<dbReference type="EMBL" id="JAENII010000006">
    <property type="protein sequence ID" value="MBK1827217.1"/>
    <property type="molecule type" value="Genomic_DNA"/>
</dbReference>
<keyword evidence="1" id="KW-0805">Transcription regulation</keyword>
<dbReference type="AlphaFoldDB" id="A0A934RCT0"/>
<dbReference type="PANTHER" id="PTHR43133:SF51">
    <property type="entry name" value="RNA POLYMERASE SIGMA FACTOR"/>
    <property type="match status" value="1"/>
</dbReference>
<gene>
    <name evidence="4" type="ORF">JIN81_09300</name>
</gene>
<protein>
    <submittedName>
        <fullName evidence="4">Sigma-70 family RNA polymerase sigma factor</fullName>
    </submittedName>
</protein>
<dbReference type="InterPro" id="IPR013325">
    <property type="entry name" value="RNA_pol_sigma_r2"/>
</dbReference>
<evidence type="ECO:0000256" key="3">
    <source>
        <dbReference type="ARBA" id="ARBA00023163"/>
    </source>
</evidence>
<evidence type="ECO:0000313" key="4">
    <source>
        <dbReference type="EMBL" id="MBK1827217.1"/>
    </source>
</evidence>
<dbReference type="GO" id="GO:0006352">
    <property type="term" value="P:DNA-templated transcription initiation"/>
    <property type="evidence" value="ECO:0007669"/>
    <property type="project" value="InterPro"/>
</dbReference>
<reference evidence="4" key="1">
    <citation type="submission" date="2021-01" db="EMBL/GenBank/DDBJ databases">
        <title>Modified the classification status of verrucomicrobia.</title>
        <authorList>
            <person name="Feng X."/>
        </authorList>
    </citation>
    <scope>NUCLEOTIDE SEQUENCE</scope>
    <source>
        <strain evidence="4">KCTC 22201</strain>
    </source>
</reference>
<keyword evidence="5" id="KW-1185">Reference proteome</keyword>
<sequence>MKSQQVTEAQRIRLPHPPILAEKKESMPPFEDEFPETRWTLIRRARVESPALEEWCRGYWRPVRAYVRATGHNEEESDEITQEFFHRMLERGADHSLPEALNGAFRAYLKRSIRNFLTDRWRSMNRQRRGGGASHLPLEDELTSDRRAGPDQAFAQAWCLTVMQRASEALAREMEECGKGDFHRLAAPLLDGSHPQGDRKELAKALGMKEGAFRVALHRFRQRFRQLMEEELSQTVSTQDELAEEVRYLLSVWS</sequence>
<keyword evidence="3" id="KW-0804">Transcription</keyword>
<accession>A0A934RCT0</accession>
<dbReference type="Gene3D" id="1.10.1740.10">
    <property type="match status" value="1"/>
</dbReference>
<name>A0A934RCT0_9BACT</name>
<dbReference type="PANTHER" id="PTHR43133">
    <property type="entry name" value="RNA POLYMERASE ECF-TYPE SIGMA FACTO"/>
    <property type="match status" value="1"/>
</dbReference>
<comment type="caution">
    <text evidence="4">The sequence shown here is derived from an EMBL/GenBank/DDBJ whole genome shotgun (WGS) entry which is preliminary data.</text>
</comment>
<evidence type="ECO:0000256" key="2">
    <source>
        <dbReference type="ARBA" id="ARBA00023082"/>
    </source>
</evidence>
<evidence type="ECO:0000313" key="5">
    <source>
        <dbReference type="Proteomes" id="UP000658278"/>
    </source>
</evidence>
<organism evidence="4 5">
    <name type="scientific">Haloferula rosea</name>
    <dbReference type="NCBI Taxonomy" id="490093"/>
    <lineage>
        <taxon>Bacteria</taxon>
        <taxon>Pseudomonadati</taxon>
        <taxon>Verrucomicrobiota</taxon>
        <taxon>Verrucomicrobiia</taxon>
        <taxon>Verrucomicrobiales</taxon>
        <taxon>Verrucomicrobiaceae</taxon>
        <taxon>Haloferula</taxon>
    </lineage>
</organism>
<evidence type="ECO:0000256" key="1">
    <source>
        <dbReference type="ARBA" id="ARBA00023015"/>
    </source>
</evidence>
<keyword evidence="2" id="KW-0731">Sigma factor</keyword>
<dbReference type="GO" id="GO:0016987">
    <property type="term" value="F:sigma factor activity"/>
    <property type="evidence" value="ECO:0007669"/>
    <property type="project" value="UniProtKB-KW"/>
</dbReference>
<proteinExistence type="predicted"/>
<dbReference type="RefSeq" id="WP_200278668.1">
    <property type="nucleotide sequence ID" value="NZ_JAENII010000006.1"/>
</dbReference>
<dbReference type="SUPFAM" id="SSF88946">
    <property type="entry name" value="Sigma2 domain of RNA polymerase sigma factors"/>
    <property type="match status" value="1"/>
</dbReference>
<dbReference type="Proteomes" id="UP000658278">
    <property type="component" value="Unassembled WGS sequence"/>
</dbReference>
<dbReference type="InterPro" id="IPR039425">
    <property type="entry name" value="RNA_pol_sigma-70-like"/>
</dbReference>